<evidence type="ECO:0000259" key="5">
    <source>
        <dbReference type="Pfam" id="PF20511"/>
    </source>
</evidence>
<dbReference type="PANTHER" id="PTHR42742:SF3">
    <property type="entry name" value="FRUCTOKINASE"/>
    <property type="match status" value="1"/>
</dbReference>
<dbReference type="PIRSF" id="PIRSF036894">
    <property type="entry name" value="PMI_Firm_short"/>
    <property type="match status" value="1"/>
</dbReference>
<feature type="binding site" evidence="3">
    <location>
        <position position="175"/>
    </location>
    <ligand>
        <name>Zn(2+)</name>
        <dbReference type="ChEBI" id="CHEBI:29105"/>
    </ligand>
</feature>
<dbReference type="RefSeq" id="WP_117722269.1">
    <property type="nucleotide sequence ID" value="NZ_CAMFYF010000198.1"/>
</dbReference>
<keyword evidence="2 3" id="KW-0862">Zinc</keyword>
<dbReference type="Gene3D" id="2.60.120.10">
    <property type="entry name" value="Jelly Rolls"/>
    <property type="match status" value="2"/>
</dbReference>
<feature type="active site" evidence="4">
    <location>
        <position position="195"/>
    </location>
</feature>
<comment type="cofactor">
    <cofactor evidence="3">
        <name>Zn(2+)</name>
        <dbReference type="ChEBI" id="CHEBI:29105"/>
    </cofactor>
    <text evidence="3">Binds 1 zinc ion per subunit.</text>
</comment>
<keyword evidence="1 3" id="KW-0479">Metal-binding</keyword>
<dbReference type="InterPro" id="IPR046457">
    <property type="entry name" value="PMI_typeI_cat"/>
</dbReference>
<dbReference type="InterPro" id="IPR014710">
    <property type="entry name" value="RmlC-like_jellyroll"/>
</dbReference>
<dbReference type="InterPro" id="IPR051804">
    <property type="entry name" value="Carb_Metab_Reg_Kinase/Isom"/>
</dbReference>
<dbReference type="AlphaFoldDB" id="A0A413ILA6"/>
<evidence type="ECO:0000256" key="4">
    <source>
        <dbReference type="PIRSR" id="PIRSR036894-2"/>
    </source>
</evidence>
<dbReference type="CDD" id="cd07010">
    <property type="entry name" value="cupin_PMI_type_I_N_bac"/>
    <property type="match status" value="1"/>
</dbReference>
<evidence type="ECO:0000313" key="6">
    <source>
        <dbReference type="EMBL" id="RGY15447.1"/>
    </source>
</evidence>
<dbReference type="Pfam" id="PF20511">
    <property type="entry name" value="PMI_typeI_cat"/>
    <property type="match status" value="1"/>
</dbReference>
<dbReference type="InterPro" id="IPR014628">
    <property type="entry name" value="Man6P_isomerase_Firm_short"/>
</dbReference>
<comment type="caution">
    <text evidence="6">The sequence shown here is derived from an EMBL/GenBank/DDBJ whole genome shotgun (WGS) entry which is preliminary data.</text>
</comment>
<feature type="binding site" evidence="3">
    <location>
        <position position="100"/>
    </location>
    <ligand>
        <name>Zn(2+)</name>
        <dbReference type="ChEBI" id="CHEBI:29105"/>
    </ligand>
</feature>
<dbReference type="GO" id="GO:0005975">
    <property type="term" value="P:carbohydrate metabolic process"/>
    <property type="evidence" value="ECO:0007669"/>
    <property type="project" value="InterPro"/>
</dbReference>
<dbReference type="Proteomes" id="UP000286063">
    <property type="component" value="Unassembled WGS sequence"/>
</dbReference>
<sequence length="323" mass="37014">MLYPLKFHPILKKKIWGGERLAYKSKEHDESIGESWEISAVEDNISVVSNGILADNDLQELIEVYMGDLVGDHIYEKFGVEFPLLIKYIDANDDLSIQVHPDDETAKERHNAYGKTEMWYIVDADKDASLVLGFNHEIDKATYLQALHQNKLMDLLNVQKVKKGESFFIPAGLVHAIGKGCLIAEIQQTSDITYRIYDYNRKDANGNTRELHTDLATDVIDYSYQPQHRVNYTPQDNQSAKLVKCPYFTTNLLVFDRDIEKEYVHLDSFVIYMCLQGKFTITTGECEPVLVNKGETVLVPACFKNLTLYPDDITQVLEIYVEE</sequence>
<gene>
    <name evidence="6" type="ORF">DXA50_12935</name>
</gene>
<proteinExistence type="predicted"/>
<feature type="binding site" evidence="3">
    <location>
        <position position="117"/>
    </location>
    <ligand>
        <name>Zn(2+)</name>
        <dbReference type="ChEBI" id="CHEBI:29105"/>
    </ligand>
</feature>
<accession>A0A413ILA6</accession>
<dbReference type="GO" id="GO:0004476">
    <property type="term" value="F:mannose-6-phosphate isomerase activity"/>
    <property type="evidence" value="ECO:0007669"/>
    <property type="project" value="InterPro"/>
</dbReference>
<evidence type="ECO:0000256" key="3">
    <source>
        <dbReference type="PIRSR" id="PIRSR036894-1"/>
    </source>
</evidence>
<dbReference type="SUPFAM" id="SSF51182">
    <property type="entry name" value="RmlC-like cupins"/>
    <property type="match status" value="1"/>
</dbReference>
<dbReference type="GO" id="GO:0008270">
    <property type="term" value="F:zinc ion binding"/>
    <property type="evidence" value="ECO:0007669"/>
    <property type="project" value="InterPro"/>
</dbReference>
<feature type="domain" description="Phosphomannose isomerase type I catalytic" evidence="5">
    <location>
        <begin position="6"/>
        <end position="112"/>
    </location>
</feature>
<dbReference type="InterPro" id="IPR011051">
    <property type="entry name" value="RmlC_Cupin_sf"/>
</dbReference>
<keyword evidence="6" id="KW-0413">Isomerase</keyword>
<dbReference type="EMBL" id="QSCR01000024">
    <property type="protein sequence ID" value="RGY15447.1"/>
    <property type="molecule type" value="Genomic_DNA"/>
</dbReference>
<dbReference type="OrthoDB" id="9808275at2"/>
<evidence type="ECO:0000313" key="7">
    <source>
        <dbReference type="Proteomes" id="UP000286063"/>
    </source>
</evidence>
<protein>
    <submittedName>
        <fullName evidence="6">Mannose-6-phosphate isomerase</fullName>
    </submittedName>
</protein>
<dbReference type="PANTHER" id="PTHR42742">
    <property type="entry name" value="TRANSCRIPTIONAL REPRESSOR MPRA"/>
    <property type="match status" value="1"/>
</dbReference>
<organism evidence="6 7">
    <name type="scientific">Butyricimonas virosa</name>
    <dbReference type="NCBI Taxonomy" id="544645"/>
    <lineage>
        <taxon>Bacteria</taxon>
        <taxon>Pseudomonadati</taxon>
        <taxon>Bacteroidota</taxon>
        <taxon>Bacteroidia</taxon>
        <taxon>Bacteroidales</taxon>
        <taxon>Odoribacteraceae</taxon>
        <taxon>Butyricimonas</taxon>
    </lineage>
</organism>
<reference evidence="6 7" key="1">
    <citation type="submission" date="2018-08" db="EMBL/GenBank/DDBJ databases">
        <title>A genome reference for cultivated species of the human gut microbiota.</title>
        <authorList>
            <person name="Zou Y."/>
            <person name="Xue W."/>
            <person name="Luo G."/>
        </authorList>
    </citation>
    <scope>NUCLEOTIDE SEQUENCE [LARGE SCALE GENOMIC DNA]</scope>
    <source>
        <strain evidence="6 7">OF02-7</strain>
    </source>
</reference>
<evidence type="ECO:0000256" key="1">
    <source>
        <dbReference type="ARBA" id="ARBA00022723"/>
    </source>
</evidence>
<name>A0A413ILA6_9BACT</name>
<evidence type="ECO:0000256" key="2">
    <source>
        <dbReference type="ARBA" id="ARBA00022833"/>
    </source>
</evidence>